<evidence type="ECO:0000313" key="2">
    <source>
        <dbReference type="Proteomes" id="UP000004699"/>
    </source>
</evidence>
<evidence type="ECO:0000313" key="1">
    <source>
        <dbReference type="EMBL" id="EED34665.1"/>
    </source>
</evidence>
<organism evidence="1 2">
    <name type="scientific">Luminiphilus syltensis NOR5-1B</name>
    <dbReference type="NCBI Taxonomy" id="565045"/>
    <lineage>
        <taxon>Bacteria</taxon>
        <taxon>Pseudomonadati</taxon>
        <taxon>Pseudomonadota</taxon>
        <taxon>Gammaproteobacteria</taxon>
        <taxon>Cellvibrionales</taxon>
        <taxon>Halieaceae</taxon>
        <taxon>Luminiphilus</taxon>
    </lineage>
</organism>
<accession>B8KSX2</accession>
<keyword evidence="2" id="KW-1185">Reference proteome</keyword>
<dbReference type="HOGENOM" id="CLU_1813465_0_0_6"/>
<dbReference type="Proteomes" id="UP000004699">
    <property type="component" value="Unassembled WGS sequence"/>
</dbReference>
<name>B8KSX2_9GAMM</name>
<reference evidence="2" key="1">
    <citation type="journal article" date="2013" name="BMC Microbiol.">
        <title>Taxonomy and evolution of bacteriochlorophyll a-containing members of the OM60/NOR5 clade of marine gammaproteobacteria: description of Luminiphilus syltensis gen. nov., sp. nov., reclassification of Haliea rubra as Pseudohaliea rubra gen. nov., comb. nov., and emendation of Chromatocurvus halotolerans.</title>
        <authorList>
            <person name="Spring S."/>
            <person name="Riedel T."/>
            <person name="Sproer C."/>
            <person name="Yan S."/>
            <person name="Harder J."/>
            <person name="Fuchs B.M."/>
        </authorList>
    </citation>
    <scope>NUCLEOTIDE SEQUENCE [LARGE SCALE GENOMIC DNA]</scope>
    <source>
        <strain evidence="2">NOR51-B</strain>
    </source>
</reference>
<protein>
    <submittedName>
        <fullName evidence="1">Excinuclease cho</fullName>
    </submittedName>
</protein>
<dbReference type="EMBL" id="DS999411">
    <property type="protein sequence ID" value="EED34665.1"/>
    <property type="molecule type" value="Genomic_DNA"/>
</dbReference>
<dbReference type="AlphaFoldDB" id="B8KSX2"/>
<proteinExistence type="predicted"/>
<dbReference type="eggNOG" id="COG0322">
    <property type="taxonomic scope" value="Bacteria"/>
</dbReference>
<sequence>MLGLEKGRAPCFHYQLKRCDGACAGDETAEEHNARLLSALDGDRIAAWPFPGPLLLREHTLHPVDPQPPEQFYWVNHWVYHGHFNSINSAQRAADTESRRRFDRDSYHLIMKALVRGQVEVLGLDGKPVSNPLLGVGRRRER</sequence>
<gene>
    <name evidence="1" type="ORF">NOR51B_603</name>
</gene>
<dbReference type="STRING" id="565045.NOR51B_603"/>